<dbReference type="RefSeq" id="WP_200310588.1">
    <property type="nucleotide sequence ID" value="NZ_JAENIM010000023.1"/>
</dbReference>
<reference evidence="2" key="1">
    <citation type="submission" date="2021-01" db="EMBL/GenBank/DDBJ databases">
        <title>Modified the classification status of verrucomicrobia.</title>
        <authorList>
            <person name="Feng X."/>
        </authorList>
    </citation>
    <scope>NUCLEOTIDE SEQUENCE</scope>
    <source>
        <strain evidence="2">_KCTC 22039</strain>
    </source>
</reference>
<dbReference type="Proteomes" id="UP000624703">
    <property type="component" value="Unassembled WGS sequence"/>
</dbReference>
<name>A0A8J7MCF9_9BACT</name>
<evidence type="ECO:0000313" key="2">
    <source>
        <dbReference type="EMBL" id="MBK1790553.1"/>
    </source>
</evidence>
<sequence>MGNNFARPLEDRVLVYALIIISSMVALISAFIVNRKHENRELMNQTEPEIIAHEVAQTNKGKWYSPYQSNLEEISNTFRQLTNEKRSYVIFTNGSVVPITEPNRSPAESAKQIIERYACPEVRFQLAETKEGNFMVNFEGRIIVLVYAKDMNENAEVLQDYYRGLTADEINALYLKKQELPYKSRIGILARSLLLADKKEPEIYKILKLKES</sequence>
<dbReference type="EMBL" id="JAENIM010000023">
    <property type="protein sequence ID" value="MBK1790553.1"/>
    <property type="molecule type" value="Genomic_DNA"/>
</dbReference>
<comment type="caution">
    <text evidence="2">The sequence shown here is derived from an EMBL/GenBank/DDBJ whole genome shotgun (WGS) entry which is preliminary data.</text>
</comment>
<keyword evidence="3" id="KW-1185">Reference proteome</keyword>
<accession>A0A8J7MCF9</accession>
<organism evidence="2 3">
    <name type="scientific">Persicirhabdus sediminis</name>
    <dbReference type="NCBI Taxonomy" id="454144"/>
    <lineage>
        <taxon>Bacteria</taxon>
        <taxon>Pseudomonadati</taxon>
        <taxon>Verrucomicrobiota</taxon>
        <taxon>Verrucomicrobiia</taxon>
        <taxon>Verrucomicrobiales</taxon>
        <taxon>Verrucomicrobiaceae</taxon>
        <taxon>Persicirhabdus</taxon>
    </lineage>
</organism>
<keyword evidence="1" id="KW-0812">Transmembrane</keyword>
<gene>
    <name evidence="2" type="ORF">JIN82_05205</name>
</gene>
<feature type="transmembrane region" description="Helical" evidence="1">
    <location>
        <begin position="13"/>
        <end position="33"/>
    </location>
</feature>
<evidence type="ECO:0000313" key="3">
    <source>
        <dbReference type="Proteomes" id="UP000624703"/>
    </source>
</evidence>
<dbReference type="AlphaFoldDB" id="A0A8J7MCF9"/>
<proteinExistence type="predicted"/>
<evidence type="ECO:0000256" key="1">
    <source>
        <dbReference type="SAM" id="Phobius"/>
    </source>
</evidence>
<keyword evidence="1" id="KW-1133">Transmembrane helix</keyword>
<protein>
    <submittedName>
        <fullName evidence="2">Uncharacterized protein</fullName>
    </submittedName>
</protein>
<keyword evidence="1" id="KW-0472">Membrane</keyword>